<dbReference type="Pfam" id="PF13481">
    <property type="entry name" value="AAA_25"/>
    <property type="match status" value="1"/>
</dbReference>
<dbReference type="InterPro" id="IPR027417">
    <property type="entry name" value="P-loop_NTPase"/>
</dbReference>
<evidence type="ECO:0000256" key="1">
    <source>
        <dbReference type="SAM" id="MobiDB-lite"/>
    </source>
</evidence>
<dbReference type="RefSeq" id="WP_344683150.1">
    <property type="nucleotide sequence ID" value="NZ_BAAAUX010000019.1"/>
</dbReference>
<keyword evidence="3" id="KW-1185">Reference proteome</keyword>
<protein>
    <recommendedName>
        <fullName evidence="4">AAA family ATPase</fullName>
    </recommendedName>
</protein>
<proteinExistence type="predicted"/>
<dbReference type="Proteomes" id="UP001500979">
    <property type="component" value="Unassembled WGS sequence"/>
</dbReference>
<reference evidence="2 3" key="1">
    <citation type="journal article" date="2019" name="Int. J. Syst. Evol. Microbiol.">
        <title>The Global Catalogue of Microorganisms (GCM) 10K type strain sequencing project: providing services to taxonomists for standard genome sequencing and annotation.</title>
        <authorList>
            <consortium name="The Broad Institute Genomics Platform"/>
            <consortium name="The Broad Institute Genome Sequencing Center for Infectious Disease"/>
            <person name="Wu L."/>
            <person name="Ma J."/>
        </authorList>
    </citation>
    <scope>NUCLEOTIDE SEQUENCE [LARGE SCALE GENOMIC DNA]</scope>
    <source>
        <strain evidence="2 3">JCM 9383</strain>
    </source>
</reference>
<dbReference type="EMBL" id="BAAAUX010000019">
    <property type="protein sequence ID" value="GAA2806492.1"/>
    <property type="molecule type" value="Genomic_DNA"/>
</dbReference>
<accession>A0ABN3VIK8</accession>
<dbReference type="SUPFAM" id="SSF52540">
    <property type="entry name" value="P-loop containing nucleoside triphosphate hydrolases"/>
    <property type="match status" value="1"/>
</dbReference>
<evidence type="ECO:0000313" key="2">
    <source>
        <dbReference type="EMBL" id="GAA2806492.1"/>
    </source>
</evidence>
<feature type="region of interest" description="Disordered" evidence="1">
    <location>
        <begin position="35"/>
        <end position="54"/>
    </location>
</feature>
<evidence type="ECO:0008006" key="4">
    <source>
        <dbReference type="Google" id="ProtNLM"/>
    </source>
</evidence>
<feature type="compositionally biased region" description="Basic and acidic residues" evidence="1">
    <location>
        <begin position="35"/>
        <end position="44"/>
    </location>
</feature>
<dbReference type="Gene3D" id="3.40.50.300">
    <property type="entry name" value="P-loop containing nucleotide triphosphate hydrolases"/>
    <property type="match status" value="1"/>
</dbReference>
<sequence length="416" mass="43168">MSVPYGRSNPDADAWCDPADGAVYPGGVTAAEGLAERTRRKQQDPDTAETAGAGAGRRVVWRRASEIAVRRRAWLWTGRVPLGETTLLVGHAGVGKSQAAAWLSAQVSRGRLAGELEGRAASVLYVATEDSWEATVAPRLVAAGADMDRVLAVHTETTVGTDIVAGGVSLAVDVPSLRRAAEETGARVIVLDALLSAMTGTDLGKQGAVRSLLEPLSQLAQDLGLAVVGVAHFRKSTGADPLLAISGSAEFGQVVRSAIGFARDPEAGDGSGVLSVIKTNLAPMTTPSLRYVIAPASVPAADGQLTSVGRFRLVGESERGVADLLTDLPVSSEERCESAEARLWLRDFLLEAGGRAEAGVVIRAAEAAGLSRDQVKKARIKIGARTVKAGFAGGRWEWVLPDGHASGDEDAEGAGT</sequence>
<name>A0ABN3VIK8_9PSEU</name>
<evidence type="ECO:0000313" key="3">
    <source>
        <dbReference type="Proteomes" id="UP001500979"/>
    </source>
</evidence>
<gene>
    <name evidence="2" type="ORF">GCM10010470_47200</name>
</gene>
<comment type="caution">
    <text evidence="2">The sequence shown here is derived from an EMBL/GenBank/DDBJ whole genome shotgun (WGS) entry which is preliminary data.</text>
</comment>
<organism evidence="2 3">
    <name type="scientific">Saccharopolyspora taberi</name>
    <dbReference type="NCBI Taxonomy" id="60895"/>
    <lineage>
        <taxon>Bacteria</taxon>
        <taxon>Bacillati</taxon>
        <taxon>Actinomycetota</taxon>
        <taxon>Actinomycetes</taxon>
        <taxon>Pseudonocardiales</taxon>
        <taxon>Pseudonocardiaceae</taxon>
        <taxon>Saccharopolyspora</taxon>
    </lineage>
</organism>